<feature type="transmembrane region" description="Helical" evidence="1">
    <location>
        <begin position="263"/>
        <end position="289"/>
    </location>
</feature>
<dbReference type="Gene3D" id="1.20.1530.20">
    <property type="match status" value="1"/>
</dbReference>
<dbReference type="InterPro" id="IPR038770">
    <property type="entry name" value="Na+/solute_symporter_sf"/>
</dbReference>
<keyword evidence="1" id="KW-0812">Transmembrane</keyword>
<keyword evidence="3" id="KW-1185">Reference proteome</keyword>
<feature type="transmembrane region" description="Helical" evidence="1">
    <location>
        <begin position="48"/>
        <end position="66"/>
    </location>
</feature>
<feature type="transmembrane region" description="Helical" evidence="1">
    <location>
        <begin position="86"/>
        <end position="108"/>
    </location>
</feature>
<dbReference type="PIRSF" id="PIRSF026166">
    <property type="entry name" value="UCP026166"/>
    <property type="match status" value="1"/>
</dbReference>
<feature type="transmembrane region" description="Helical" evidence="1">
    <location>
        <begin position="120"/>
        <end position="141"/>
    </location>
</feature>
<dbReference type="GO" id="GO:0005886">
    <property type="term" value="C:plasma membrane"/>
    <property type="evidence" value="ECO:0007669"/>
    <property type="project" value="TreeGrafter"/>
</dbReference>
<feature type="transmembrane region" description="Helical" evidence="1">
    <location>
        <begin position="20"/>
        <end position="41"/>
    </location>
</feature>
<feature type="transmembrane region" description="Helical" evidence="1">
    <location>
        <begin position="241"/>
        <end position="257"/>
    </location>
</feature>
<organism evidence="2 3">
    <name type="scientific">Maudiozyma humilis</name>
    <name type="common">Sour dough yeast</name>
    <name type="synonym">Kazachstania humilis</name>
    <dbReference type="NCBI Taxonomy" id="51915"/>
    <lineage>
        <taxon>Eukaryota</taxon>
        <taxon>Fungi</taxon>
        <taxon>Dikarya</taxon>
        <taxon>Ascomycota</taxon>
        <taxon>Saccharomycotina</taxon>
        <taxon>Saccharomycetes</taxon>
        <taxon>Saccharomycetales</taxon>
        <taxon>Saccharomycetaceae</taxon>
        <taxon>Maudiozyma</taxon>
    </lineage>
</organism>
<proteinExistence type="predicted"/>
<comment type="caution">
    <text evidence="2">The sequence shown here is derived from an EMBL/GenBank/DDBJ whole genome shotgun (WGS) entry which is preliminary data.</text>
</comment>
<dbReference type="PANTHER" id="PTHR18640:SF5">
    <property type="entry name" value="SODIUM_BILE ACID COTRANSPORTER 7"/>
    <property type="match status" value="1"/>
</dbReference>
<keyword evidence="1" id="KW-0472">Membrane</keyword>
<dbReference type="AlphaFoldDB" id="A0AAV5S3H6"/>
<dbReference type="PANTHER" id="PTHR18640">
    <property type="entry name" value="SOLUTE CARRIER FAMILY 10 MEMBER 7"/>
    <property type="match status" value="1"/>
</dbReference>
<dbReference type="EMBL" id="BTGD01000020">
    <property type="protein sequence ID" value="GMM58172.1"/>
    <property type="molecule type" value="Genomic_DNA"/>
</dbReference>
<sequence length="432" mass="48473">MKPSYKEQLSRVWNHPVTNYAKSLWFFYCLAVFIVIARFAPNFARDGGLIRGQYSIGYGAVAWIFLQSGLSMSTRRILANIANWRAHLTIAVMSFLLTSSFVFGLLCAIKRANDPNIDEWVLMGILMTITCPTTVASNVIMTQSAGGNDLLCVCEVVIGNLFGAFITPALVQMYTSCSLFKFGNPSSGSSIGALYGRVMKQVGLSVFVPLFVGQCIQNIFPRITKTYLDFLKRYHLKIGSYMLLLIMFSSFSTAFYQKSFTSVSHVCIVFICFFNLGVYLLFTLVAFLLSRPFFIPLIFKEAPVKGECSNLYYYSYKIFRPFYYNKRDTICIMFCGPAKTAALGVSLITSQYGDHKEHLGKLLVPLVLYQGEQVLTANVFVPILKKWASDEIEQAQMELEEEESAKVVNDIEKALPDSEDKRTLSSSEDSSA</sequence>
<name>A0AAV5S3H6_MAUHU</name>
<evidence type="ECO:0000313" key="2">
    <source>
        <dbReference type="EMBL" id="GMM58172.1"/>
    </source>
</evidence>
<dbReference type="Proteomes" id="UP001377567">
    <property type="component" value="Unassembled WGS sequence"/>
</dbReference>
<feature type="transmembrane region" description="Helical" evidence="1">
    <location>
        <begin position="202"/>
        <end position="220"/>
    </location>
</feature>
<accession>A0AAV5S3H6</accession>
<evidence type="ECO:0000313" key="3">
    <source>
        <dbReference type="Proteomes" id="UP001377567"/>
    </source>
</evidence>
<reference evidence="2 3" key="1">
    <citation type="journal article" date="2023" name="Elife">
        <title>Identification of key yeast species and microbe-microbe interactions impacting larval growth of Drosophila in the wild.</title>
        <authorList>
            <person name="Mure A."/>
            <person name="Sugiura Y."/>
            <person name="Maeda R."/>
            <person name="Honda K."/>
            <person name="Sakurai N."/>
            <person name="Takahashi Y."/>
            <person name="Watada M."/>
            <person name="Katoh T."/>
            <person name="Gotoh A."/>
            <person name="Gotoh Y."/>
            <person name="Taniguchi I."/>
            <person name="Nakamura K."/>
            <person name="Hayashi T."/>
            <person name="Katayama T."/>
            <person name="Uemura T."/>
            <person name="Hattori Y."/>
        </authorList>
    </citation>
    <scope>NUCLEOTIDE SEQUENCE [LARGE SCALE GENOMIC DNA]</scope>
    <source>
        <strain evidence="2 3">KH-74</strain>
    </source>
</reference>
<protein>
    <submittedName>
        <fullName evidence="2">Rch1 protein</fullName>
    </submittedName>
</protein>
<dbReference type="Pfam" id="PF13593">
    <property type="entry name" value="SBF_like"/>
    <property type="match status" value="1"/>
</dbReference>
<gene>
    <name evidence="2" type="ORF">DAKH74_047880</name>
</gene>
<evidence type="ECO:0000256" key="1">
    <source>
        <dbReference type="SAM" id="Phobius"/>
    </source>
</evidence>
<keyword evidence="1" id="KW-1133">Transmembrane helix</keyword>
<dbReference type="InterPro" id="IPR016833">
    <property type="entry name" value="Put_Na-Bile_cotransptr"/>
</dbReference>